<feature type="region of interest" description="Disordered" evidence="1">
    <location>
        <begin position="201"/>
        <end position="248"/>
    </location>
</feature>
<feature type="region of interest" description="Disordered" evidence="1">
    <location>
        <begin position="72"/>
        <end position="97"/>
    </location>
</feature>
<protein>
    <submittedName>
        <fullName evidence="2">Uncharacterized protein</fullName>
    </submittedName>
</protein>
<evidence type="ECO:0000313" key="3">
    <source>
        <dbReference type="Proteomes" id="UP000005239"/>
    </source>
</evidence>
<feature type="compositionally biased region" description="Basic and acidic residues" evidence="1">
    <location>
        <begin position="428"/>
        <end position="441"/>
    </location>
</feature>
<sequence length="458" mass="49624">HCRIEMNAESIALLQQLLANGGIPPFNGNPDQYFAWLQSFNFRNVGDHSTAPSVNTTTTAGTQEICRFLEARASPNEQAKRPQLGAPTGSRPLPPPTPINPMVQNVFSHQDMIGRVLYRSQEPSTQMNGQQARAHGGLQQPLAANGSVPQPMTIPRLPPASNGMAPIPNNNLFNNPQNVGAFQVVQGRIPTNVGPQNGNNLLGLPITHHNVSSNGGDGVPPPSQISQAPASQNGAANPPENASSRQPRILEPCEQAINAFEEWKRSGKLSFIMEDGSLQFKVAGDKGDEDVLMSRNHFLTVLKDCVTSNPTIFLQYVSAALQELCKEHPLRPNFLEDLMGQLNQYRELLTNQPIGRIEQQVLDPPPTLQDERSGAAQRNESADSGDAPILVVNAIPPALEQQSSSSLQAANHSDAPGCSYLPQQNHSMMKEDAGEKSKRGGEEEEDASPPQLKKMKII</sequence>
<reference evidence="3" key="1">
    <citation type="journal article" date="2008" name="Nat. Genet.">
        <title>The Pristionchus pacificus genome provides a unique perspective on nematode lifestyle and parasitism.</title>
        <authorList>
            <person name="Dieterich C."/>
            <person name="Clifton S.W."/>
            <person name="Schuster L.N."/>
            <person name="Chinwalla A."/>
            <person name="Delehaunty K."/>
            <person name="Dinkelacker I."/>
            <person name="Fulton L."/>
            <person name="Fulton R."/>
            <person name="Godfrey J."/>
            <person name="Minx P."/>
            <person name="Mitreva M."/>
            <person name="Roeseler W."/>
            <person name="Tian H."/>
            <person name="Witte H."/>
            <person name="Yang S.P."/>
            <person name="Wilson R.K."/>
            <person name="Sommer R.J."/>
        </authorList>
    </citation>
    <scope>NUCLEOTIDE SEQUENCE [LARGE SCALE GENOMIC DNA]</scope>
    <source>
        <strain evidence="3">PS312</strain>
    </source>
</reference>
<accession>A0A2A6D158</accession>
<feature type="region of interest" description="Disordered" evidence="1">
    <location>
        <begin position="357"/>
        <end position="387"/>
    </location>
</feature>
<dbReference type="AlphaFoldDB" id="A0A2A6D158"/>
<keyword evidence="3" id="KW-1185">Reference proteome</keyword>
<evidence type="ECO:0000256" key="1">
    <source>
        <dbReference type="SAM" id="MobiDB-lite"/>
    </source>
</evidence>
<reference evidence="2" key="2">
    <citation type="submission" date="2022-06" db="UniProtKB">
        <authorList>
            <consortium name="EnsemblMetazoa"/>
        </authorList>
    </citation>
    <scope>IDENTIFICATION</scope>
    <source>
        <strain evidence="2">PS312</strain>
    </source>
</reference>
<name>A0A2A6D158_PRIPA</name>
<evidence type="ECO:0000313" key="2">
    <source>
        <dbReference type="EnsemblMetazoa" id="PPA18818.1"/>
    </source>
</evidence>
<gene>
    <name evidence="2" type="primary">WBGene00108372</name>
</gene>
<proteinExistence type="predicted"/>
<dbReference type="Proteomes" id="UP000005239">
    <property type="component" value="Unassembled WGS sequence"/>
</dbReference>
<feature type="compositionally biased region" description="Low complexity" evidence="1">
    <location>
        <begin position="401"/>
        <end position="410"/>
    </location>
</feature>
<dbReference type="EnsemblMetazoa" id="PPA18818.1">
    <property type="protein sequence ID" value="PPA18818.1"/>
    <property type="gene ID" value="WBGene00108372"/>
</dbReference>
<accession>A0A8R1UE75</accession>
<organism evidence="2 3">
    <name type="scientific">Pristionchus pacificus</name>
    <name type="common">Parasitic nematode worm</name>
    <dbReference type="NCBI Taxonomy" id="54126"/>
    <lineage>
        <taxon>Eukaryota</taxon>
        <taxon>Metazoa</taxon>
        <taxon>Ecdysozoa</taxon>
        <taxon>Nematoda</taxon>
        <taxon>Chromadorea</taxon>
        <taxon>Rhabditida</taxon>
        <taxon>Rhabditina</taxon>
        <taxon>Diplogasteromorpha</taxon>
        <taxon>Diplogasteroidea</taxon>
        <taxon>Neodiplogasteridae</taxon>
        <taxon>Pristionchus</taxon>
    </lineage>
</organism>
<feature type="region of interest" description="Disordered" evidence="1">
    <location>
        <begin position="401"/>
        <end position="458"/>
    </location>
</feature>